<protein>
    <submittedName>
        <fullName evidence="3">Bifunctional protein MdtA</fullName>
    </submittedName>
</protein>
<evidence type="ECO:0000313" key="4">
    <source>
        <dbReference type="Proteomes" id="UP000317178"/>
    </source>
</evidence>
<dbReference type="EMBL" id="CP036281">
    <property type="protein sequence ID" value="QDU80420.1"/>
    <property type="molecule type" value="Genomic_DNA"/>
</dbReference>
<dbReference type="Gene3D" id="3.40.50.10280">
    <property type="entry name" value="Methylene-tetrahydromethanopterin dehydrogenase, N-terminal domain"/>
    <property type="match status" value="1"/>
</dbReference>
<dbReference type="Gene3D" id="3.40.50.720">
    <property type="entry name" value="NAD(P)-binding Rossmann-like Domain"/>
    <property type="match status" value="1"/>
</dbReference>
<keyword evidence="4" id="KW-1185">Reference proteome</keyword>
<evidence type="ECO:0000256" key="1">
    <source>
        <dbReference type="ARBA" id="ARBA00023002"/>
    </source>
</evidence>
<dbReference type="InterPro" id="IPR046346">
    <property type="entry name" value="Aminoacid_DH-like_N_sf"/>
</dbReference>
<dbReference type="CDD" id="cd01078">
    <property type="entry name" value="NAD_bind_H4MPT_DH"/>
    <property type="match status" value="1"/>
</dbReference>
<name>A0A518CMF9_9PLAN</name>
<sequence length="286" mass="29959">MKKILIQLDTDSLASTFDRVVAVDADVDELFSYGGITPENVVPLVHGAIFTRGPQDLKNTAIFLGGSNSDAAEAVLSQVQQTFFGPMRISLMFDPNGSVTTAAAAVLSAGKHLDLSQSKSVVLGGTGPVGYRACQLLARSGGQATLVSRSEEKAAMAAKKINDMGYDGKVTPAACSNEEEIIAIANDSQFLLASGAAGVQFLSEEQLISLTNLKVAIDLNAVPPVGLGGIDVMSKAKEQGNIITYGAIGVGGLKMKIHKAGVRQLFKSNSQVLETETLYELGQELI</sequence>
<dbReference type="Pfam" id="PF09176">
    <property type="entry name" value="Mpt_N"/>
    <property type="match status" value="1"/>
</dbReference>
<dbReference type="InterPro" id="IPR037089">
    <property type="entry name" value="Methyl-teptahyd_DH_N_sf"/>
</dbReference>
<dbReference type="InterPro" id="IPR035015">
    <property type="entry name" value="NAD-bd_H4MPT_DH"/>
</dbReference>
<dbReference type="Proteomes" id="UP000317178">
    <property type="component" value="Chromosome"/>
</dbReference>
<dbReference type="AlphaFoldDB" id="A0A518CMF9"/>
<feature type="domain" description="Methylene-tetrahydromethanopterin dehydrogenase N-terminal" evidence="2">
    <location>
        <begin position="17"/>
        <end position="96"/>
    </location>
</feature>
<dbReference type="InterPro" id="IPR015259">
    <property type="entry name" value="Methyl-teptahyd_DH_N"/>
</dbReference>
<evidence type="ECO:0000259" key="2">
    <source>
        <dbReference type="Pfam" id="PF09176"/>
    </source>
</evidence>
<evidence type="ECO:0000313" key="3">
    <source>
        <dbReference type="EMBL" id="QDU80420.1"/>
    </source>
</evidence>
<dbReference type="OrthoDB" id="6180at2"/>
<keyword evidence="1" id="KW-0560">Oxidoreductase</keyword>
<dbReference type="SUPFAM" id="SSF53223">
    <property type="entry name" value="Aminoacid dehydrogenase-like, N-terminal domain"/>
    <property type="match status" value="1"/>
</dbReference>
<dbReference type="RefSeq" id="WP_144995702.1">
    <property type="nucleotide sequence ID" value="NZ_CP036281.1"/>
</dbReference>
<reference evidence="3 4" key="1">
    <citation type="submission" date="2019-02" db="EMBL/GenBank/DDBJ databases">
        <title>Deep-cultivation of Planctomycetes and their phenomic and genomic characterization uncovers novel biology.</title>
        <authorList>
            <person name="Wiegand S."/>
            <person name="Jogler M."/>
            <person name="Boedeker C."/>
            <person name="Pinto D."/>
            <person name="Vollmers J."/>
            <person name="Rivas-Marin E."/>
            <person name="Kohn T."/>
            <person name="Peeters S.H."/>
            <person name="Heuer A."/>
            <person name="Rast P."/>
            <person name="Oberbeckmann S."/>
            <person name="Bunk B."/>
            <person name="Jeske O."/>
            <person name="Meyerdierks A."/>
            <person name="Storesund J.E."/>
            <person name="Kallscheuer N."/>
            <person name="Luecker S."/>
            <person name="Lage O.M."/>
            <person name="Pohl T."/>
            <person name="Merkel B.J."/>
            <person name="Hornburger P."/>
            <person name="Mueller R.-W."/>
            <person name="Bruemmer F."/>
            <person name="Labrenz M."/>
            <person name="Spormann A.M."/>
            <person name="Op den Camp H."/>
            <person name="Overmann J."/>
            <person name="Amann R."/>
            <person name="Jetten M.S.M."/>
            <person name="Mascher T."/>
            <person name="Medema M.H."/>
            <person name="Devos D.P."/>
            <person name="Kaster A.-K."/>
            <person name="Ovreas L."/>
            <person name="Rohde M."/>
            <person name="Galperin M.Y."/>
            <person name="Jogler C."/>
        </authorList>
    </citation>
    <scope>NUCLEOTIDE SEQUENCE [LARGE SCALE GENOMIC DNA]</scope>
    <source>
        <strain evidence="3 4">Pla110</strain>
    </source>
</reference>
<proteinExistence type="predicted"/>
<dbReference type="InterPro" id="IPR036291">
    <property type="entry name" value="NAD(P)-bd_dom_sf"/>
</dbReference>
<dbReference type="KEGG" id="plon:Pla110_21490"/>
<dbReference type="SUPFAM" id="SSF51735">
    <property type="entry name" value="NAD(P)-binding Rossmann-fold domains"/>
    <property type="match status" value="1"/>
</dbReference>
<accession>A0A518CMF9</accession>
<dbReference type="GO" id="GO:0016491">
    <property type="term" value="F:oxidoreductase activity"/>
    <property type="evidence" value="ECO:0007669"/>
    <property type="project" value="UniProtKB-KW"/>
</dbReference>
<organism evidence="3 4">
    <name type="scientific">Polystyrenella longa</name>
    <dbReference type="NCBI Taxonomy" id="2528007"/>
    <lineage>
        <taxon>Bacteria</taxon>
        <taxon>Pseudomonadati</taxon>
        <taxon>Planctomycetota</taxon>
        <taxon>Planctomycetia</taxon>
        <taxon>Planctomycetales</taxon>
        <taxon>Planctomycetaceae</taxon>
        <taxon>Polystyrenella</taxon>
    </lineage>
</organism>
<gene>
    <name evidence="3" type="primary">mtdA</name>
    <name evidence="3" type="ORF">Pla110_21490</name>
</gene>